<dbReference type="OrthoDB" id="6339427at2759"/>
<dbReference type="PROSITE" id="PS50850">
    <property type="entry name" value="MFS"/>
    <property type="match status" value="1"/>
</dbReference>
<dbReference type="SUPFAM" id="SSF103473">
    <property type="entry name" value="MFS general substrate transporter"/>
    <property type="match status" value="1"/>
</dbReference>
<dbReference type="InterPro" id="IPR005829">
    <property type="entry name" value="Sugar_transporter_CS"/>
</dbReference>
<name>A0A6A7AVK9_9PLEO</name>
<dbReference type="Proteomes" id="UP000799423">
    <property type="component" value="Unassembled WGS sequence"/>
</dbReference>
<feature type="transmembrane region" description="Helical" evidence="8">
    <location>
        <begin position="155"/>
        <end position="177"/>
    </location>
</feature>
<dbReference type="GO" id="GO:0015798">
    <property type="term" value="P:myo-inositol transport"/>
    <property type="evidence" value="ECO:0007669"/>
    <property type="project" value="UniProtKB-ARBA"/>
</dbReference>
<sequence>MLGDRRLEAAAQQSTAARQTIDNPFLTLDDSRDDPRTGRTELEEYVWQFATDAEITDRYELLRFGARLARDKHEAMTRYADEITEPEKVLLLTEKNKKTGFWSQSKFFRATIMTASLAGMIQGWTQSTNNGTAYGMPDEFGVCYRTEDKCAASDLWTFGMLNAIPLISAGFFGTVLADPLQENFLGRRGSIMVSCGFTIASTIGASVTHTVGQLAACRAINGIALGAKASIVPIYSAELSPEHIRGAILANWQLADAAGIFLGFLANLLVVIYVENPSKSWRILTNTVLIPTVPLLVMIYLMPESPRYLMKHGKYRKALEAFEQIQTTSLLASRDFMYAHAQLDFESLLMKGNAKENGDLAQRIDISTQNFSGGHTDPPQALSVISVSPRQSVAAPADEPDVHQSVITRETHQNSTLTNQGTQEHTIELKTIRRRSSDLSSLNIDVDIQRAKKKRNPYSYHIGVTGYFNRLVELMTNKRCRRALLSASVAMISQQMTGVNTIAFLGTIVWESSLGNKHRDDTKSSAQTAAIIGLAFGAANYVFGLPAYWLSDVVGRSIMLAIGLPNMAWSMLVFAFLFKLDGSAKVPLISVFAIIFTAFYAPTAGTSPFSISAEVFPLVSREVGMAVSVAVNLLGAGIVVLVFPFLMHSIGETGALSIFAGLSLVAFVLVYLLVPETKMRTLEELQYTFDLPTRWHVTYRAGYIRKHVIDNWWRYVTLKKVEPPIPFYEWARITFEESEEEN</sequence>
<protein>
    <submittedName>
        <fullName evidence="10">MFS general substrate transporter</fullName>
    </submittedName>
</protein>
<evidence type="ECO:0000256" key="1">
    <source>
        <dbReference type="ARBA" id="ARBA00004141"/>
    </source>
</evidence>
<dbReference type="InterPro" id="IPR005828">
    <property type="entry name" value="MFS_sugar_transport-like"/>
</dbReference>
<feature type="transmembrane region" description="Helical" evidence="8">
    <location>
        <begin position="557"/>
        <end position="578"/>
    </location>
</feature>
<comment type="similarity">
    <text evidence="2">Belongs to the major facilitator superfamily. Sugar transporter (TC 2.A.1.1) family.</text>
</comment>
<feature type="transmembrane region" description="Helical" evidence="8">
    <location>
        <begin position="254"/>
        <end position="274"/>
    </location>
</feature>
<feature type="compositionally biased region" description="Low complexity" evidence="7">
    <location>
        <begin position="9"/>
        <end position="20"/>
    </location>
</feature>
<dbReference type="Pfam" id="PF00083">
    <property type="entry name" value="Sugar_tr"/>
    <property type="match status" value="2"/>
</dbReference>
<keyword evidence="6 8" id="KW-0472">Membrane</keyword>
<dbReference type="InterPro" id="IPR003663">
    <property type="entry name" value="Sugar/inositol_transpt"/>
</dbReference>
<keyword evidence="3" id="KW-0813">Transport</keyword>
<dbReference type="GO" id="GO:0015791">
    <property type="term" value="P:polyol transmembrane transport"/>
    <property type="evidence" value="ECO:0007669"/>
    <property type="project" value="UniProtKB-ARBA"/>
</dbReference>
<comment type="subcellular location">
    <subcellularLocation>
        <location evidence="1">Membrane</location>
        <topology evidence="1">Multi-pass membrane protein</topology>
    </subcellularLocation>
</comment>
<keyword evidence="4 8" id="KW-0812">Transmembrane</keyword>
<feature type="transmembrane region" description="Helical" evidence="8">
    <location>
        <begin position="483"/>
        <end position="510"/>
    </location>
</feature>
<evidence type="ECO:0000256" key="5">
    <source>
        <dbReference type="ARBA" id="ARBA00022989"/>
    </source>
</evidence>
<gene>
    <name evidence="10" type="ORF">T440DRAFT_472146</name>
</gene>
<dbReference type="GO" id="GO:0022857">
    <property type="term" value="F:transmembrane transporter activity"/>
    <property type="evidence" value="ECO:0007669"/>
    <property type="project" value="InterPro"/>
</dbReference>
<evidence type="ECO:0000256" key="6">
    <source>
        <dbReference type="ARBA" id="ARBA00023136"/>
    </source>
</evidence>
<keyword evidence="5 8" id="KW-1133">Transmembrane helix</keyword>
<keyword evidence="11" id="KW-1185">Reference proteome</keyword>
<feature type="transmembrane region" description="Helical" evidence="8">
    <location>
        <begin position="653"/>
        <end position="674"/>
    </location>
</feature>
<evidence type="ECO:0000256" key="3">
    <source>
        <dbReference type="ARBA" id="ARBA00022448"/>
    </source>
</evidence>
<dbReference type="GO" id="GO:0016020">
    <property type="term" value="C:membrane"/>
    <property type="evidence" value="ECO:0007669"/>
    <property type="project" value="UniProtKB-SubCell"/>
</dbReference>
<feature type="transmembrane region" description="Helical" evidence="8">
    <location>
        <begin position="584"/>
        <end position="602"/>
    </location>
</feature>
<feature type="transmembrane region" description="Helical" evidence="8">
    <location>
        <begin position="623"/>
        <end position="647"/>
    </location>
</feature>
<dbReference type="EMBL" id="MU006338">
    <property type="protein sequence ID" value="KAF2846158.1"/>
    <property type="molecule type" value="Genomic_DNA"/>
</dbReference>
<evidence type="ECO:0000313" key="11">
    <source>
        <dbReference type="Proteomes" id="UP000799423"/>
    </source>
</evidence>
<dbReference type="PROSITE" id="PS00217">
    <property type="entry name" value="SUGAR_TRANSPORT_2"/>
    <property type="match status" value="1"/>
</dbReference>
<dbReference type="PANTHER" id="PTHR48020">
    <property type="entry name" value="PROTON MYO-INOSITOL COTRANSPORTER"/>
    <property type="match status" value="1"/>
</dbReference>
<evidence type="ECO:0000259" key="9">
    <source>
        <dbReference type="PROSITE" id="PS50850"/>
    </source>
</evidence>
<dbReference type="PRINTS" id="PR00171">
    <property type="entry name" value="SUGRTRNSPORT"/>
</dbReference>
<dbReference type="Gene3D" id="1.20.1250.20">
    <property type="entry name" value="MFS general substrate transporter like domains"/>
    <property type="match status" value="2"/>
</dbReference>
<dbReference type="InterPro" id="IPR050814">
    <property type="entry name" value="Myo-inositol_Transporter"/>
</dbReference>
<dbReference type="InterPro" id="IPR020846">
    <property type="entry name" value="MFS_dom"/>
</dbReference>
<feature type="region of interest" description="Disordered" evidence="7">
    <location>
        <begin position="1"/>
        <end position="37"/>
    </location>
</feature>
<evidence type="ECO:0000256" key="7">
    <source>
        <dbReference type="SAM" id="MobiDB-lite"/>
    </source>
</evidence>
<feature type="transmembrane region" description="Helical" evidence="8">
    <location>
        <begin position="280"/>
        <end position="301"/>
    </location>
</feature>
<evidence type="ECO:0000313" key="10">
    <source>
        <dbReference type="EMBL" id="KAF2846158.1"/>
    </source>
</evidence>
<feature type="domain" description="Major facilitator superfamily (MFS) profile" evidence="9">
    <location>
        <begin position="111"/>
        <end position="678"/>
    </location>
</feature>
<organism evidence="10 11">
    <name type="scientific">Plenodomus tracheiphilus IPT5</name>
    <dbReference type="NCBI Taxonomy" id="1408161"/>
    <lineage>
        <taxon>Eukaryota</taxon>
        <taxon>Fungi</taxon>
        <taxon>Dikarya</taxon>
        <taxon>Ascomycota</taxon>
        <taxon>Pezizomycotina</taxon>
        <taxon>Dothideomycetes</taxon>
        <taxon>Pleosporomycetidae</taxon>
        <taxon>Pleosporales</taxon>
        <taxon>Pleosporineae</taxon>
        <taxon>Leptosphaeriaceae</taxon>
        <taxon>Plenodomus</taxon>
    </lineage>
</organism>
<evidence type="ECO:0000256" key="8">
    <source>
        <dbReference type="SAM" id="Phobius"/>
    </source>
</evidence>
<dbReference type="InterPro" id="IPR036259">
    <property type="entry name" value="MFS_trans_sf"/>
</dbReference>
<accession>A0A6A7AVK9</accession>
<dbReference type="PANTHER" id="PTHR48020:SF40">
    <property type="entry name" value="MAJOR FACILITATOR SUPERFAMILY (MFS) PROFILE DOMAIN-CONTAINING PROTEIN"/>
    <property type="match status" value="1"/>
</dbReference>
<proteinExistence type="inferred from homology"/>
<evidence type="ECO:0000256" key="2">
    <source>
        <dbReference type="ARBA" id="ARBA00010992"/>
    </source>
</evidence>
<dbReference type="AlphaFoldDB" id="A0A6A7AVK9"/>
<reference evidence="10" key="1">
    <citation type="submission" date="2020-01" db="EMBL/GenBank/DDBJ databases">
        <authorList>
            <consortium name="DOE Joint Genome Institute"/>
            <person name="Haridas S."/>
            <person name="Albert R."/>
            <person name="Binder M."/>
            <person name="Bloem J."/>
            <person name="Labutti K."/>
            <person name="Salamov A."/>
            <person name="Andreopoulos B."/>
            <person name="Baker S.E."/>
            <person name="Barry K."/>
            <person name="Bills G."/>
            <person name="Bluhm B.H."/>
            <person name="Cannon C."/>
            <person name="Castanera R."/>
            <person name="Culley D.E."/>
            <person name="Daum C."/>
            <person name="Ezra D."/>
            <person name="Gonzalez J.B."/>
            <person name="Henrissat B."/>
            <person name="Kuo A."/>
            <person name="Liang C."/>
            <person name="Lipzen A."/>
            <person name="Lutzoni F."/>
            <person name="Magnuson J."/>
            <person name="Mondo S."/>
            <person name="Nolan M."/>
            <person name="Ohm R."/>
            <person name="Pangilinan J."/>
            <person name="Park H.-J."/>
            <person name="Ramirez L."/>
            <person name="Alfaro M."/>
            <person name="Sun H."/>
            <person name="Tritt A."/>
            <person name="Yoshinaga Y."/>
            <person name="Zwiers L.-H."/>
            <person name="Turgeon B.G."/>
            <person name="Goodwin S.B."/>
            <person name="Spatafora J.W."/>
            <person name="Crous P.W."/>
            <person name="Grigoriev I.V."/>
        </authorList>
    </citation>
    <scope>NUCLEOTIDE SEQUENCE</scope>
    <source>
        <strain evidence="10">IPT5</strain>
    </source>
</reference>
<feature type="transmembrane region" description="Helical" evidence="8">
    <location>
        <begin position="530"/>
        <end position="550"/>
    </location>
</feature>
<evidence type="ECO:0000256" key="4">
    <source>
        <dbReference type="ARBA" id="ARBA00022692"/>
    </source>
</evidence>